<dbReference type="VEuPathDB" id="VectorBase:ACUA022812"/>
<evidence type="ECO:0008006" key="4">
    <source>
        <dbReference type="Google" id="ProtNLM"/>
    </source>
</evidence>
<keyword evidence="3" id="KW-1185">Reference proteome</keyword>
<name>A0A182MNX2_9DIPT</name>
<feature type="transmembrane region" description="Helical" evidence="1">
    <location>
        <begin position="63"/>
        <end position="82"/>
    </location>
</feature>
<evidence type="ECO:0000313" key="2">
    <source>
        <dbReference type="EnsemblMetazoa" id="ACUA022812-PA"/>
    </source>
</evidence>
<organism evidence="2 3">
    <name type="scientific">Anopheles culicifacies</name>
    <dbReference type="NCBI Taxonomy" id="139723"/>
    <lineage>
        <taxon>Eukaryota</taxon>
        <taxon>Metazoa</taxon>
        <taxon>Ecdysozoa</taxon>
        <taxon>Arthropoda</taxon>
        <taxon>Hexapoda</taxon>
        <taxon>Insecta</taxon>
        <taxon>Pterygota</taxon>
        <taxon>Neoptera</taxon>
        <taxon>Endopterygota</taxon>
        <taxon>Diptera</taxon>
        <taxon>Nematocera</taxon>
        <taxon>Culicoidea</taxon>
        <taxon>Culicidae</taxon>
        <taxon>Anophelinae</taxon>
        <taxon>Anopheles</taxon>
        <taxon>culicifacies species complex</taxon>
    </lineage>
</organism>
<reference evidence="2" key="2">
    <citation type="submission" date="2020-05" db="UniProtKB">
        <authorList>
            <consortium name="EnsemblMetazoa"/>
        </authorList>
    </citation>
    <scope>IDENTIFICATION</scope>
    <source>
        <strain evidence="2">A-37</strain>
    </source>
</reference>
<dbReference type="Proteomes" id="UP000075883">
    <property type="component" value="Unassembled WGS sequence"/>
</dbReference>
<dbReference type="AlphaFoldDB" id="A0A182MNX2"/>
<evidence type="ECO:0000256" key="1">
    <source>
        <dbReference type="SAM" id="Phobius"/>
    </source>
</evidence>
<reference evidence="3" key="1">
    <citation type="submission" date="2013-09" db="EMBL/GenBank/DDBJ databases">
        <title>The Genome Sequence of Anopheles culicifacies species A.</title>
        <authorList>
            <consortium name="The Broad Institute Genomics Platform"/>
            <person name="Neafsey D.E."/>
            <person name="Besansky N."/>
            <person name="Howell P."/>
            <person name="Walton C."/>
            <person name="Young S.K."/>
            <person name="Zeng Q."/>
            <person name="Gargeya S."/>
            <person name="Fitzgerald M."/>
            <person name="Haas B."/>
            <person name="Abouelleil A."/>
            <person name="Allen A.W."/>
            <person name="Alvarado L."/>
            <person name="Arachchi H.M."/>
            <person name="Berlin A.M."/>
            <person name="Chapman S.B."/>
            <person name="Gainer-Dewar J."/>
            <person name="Goldberg J."/>
            <person name="Griggs A."/>
            <person name="Gujja S."/>
            <person name="Hansen M."/>
            <person name="Howarth C."/>
            <person name="Imamovic A."/>
            <person name="Ireland A."/>
            <person name="Larimer J."/>
            <person name="McCowan C."/>
            <person name="Murphy C."/>
            <person name="Pearson M."/>
            <person name="Poon T.W."/>
            <person name="Priest M."/>
            <person name="Roberts A."/>
            <person name="Saif S."/>
            <person name="Shea T."/>
            <person name="Sisk P."/>
            <person name="Sykes S."/>
            <person name="Wortman J."/>
            <person name="Nusbaum C."/>
            <person name="Birren B."/>
        </authorList>
    </citation>
    <scope>NUCLEOTIDE SEQUENCE [LARGE SCALE GENOMIC DNA]</scope>
    <source>
        <strain evidence="3">A-37</strain>
    </source>
</reference>
<proteinExistence type="predicted"/>
<dbReference type="EMBL" id="AXCM01000169">
    <property type="status" value="NOT_ANNOTATED_CDS"/>
    <property type="molecule type" value="Genomic_DNA"/>
</dbReference>
<keyword evidence="1" id="KW-1133">Transmembrane helix</keyword>
<sequence length="216" mass="23203">MIRSERHRSAVCAATFSGVTENHDSRSSRIPESKSENRENRLYQYFSRDLSFAISAGRLATNLVLRFFFFSFFVLVDMAHPLSLDATAGVSTTVSGPSPLSSESTSFPIASGSWFNSRIVLDRTLARPSVPGLVSSSSEEVCRSSASGAAESVLSVPLAICSSFPSSSKSAPLSLECRPDVTILRTVELPVVMPAATFWDAPPEAYSTCSCSSVLQ</sequence>
<evidence type="ECO:0000313" key="3">
    <source>
        <dbReference type="Proteomes" id="UP000075883"/>
    </source>
</evidence>
<dbReference type="EnsemblMetazoa" id="ACUA022812-RA">
    <property type="protein sequence ID" value="ACUA022812-PA"/>
    <property type="gene ID" value="ACUA022812"/>
</dbReference>
<accession>A0A182MNX2</accession>
<keyword evidence="1" id="KW-0812">Transmembrane</keyword>
<protein>
    <recommendedName>
        <fullName evidence="4">Transmembrane protein</fullName>
    </recommendedName>
</protein>
<keyword evidence="1" id="KW-0472">Membrane</keyword>